<keyword evidence="4" id="KW-0418">Kinase</keyword>
<evidence type="ECO:0000259" key="7">
    <source>
        <dbReference type="Pfam" id="PF07005"/>
    </source>
</evidence>
<keyword evidence="5" id="KW-0067">ATP-binding</keyword>
<dbReference type="Proteomes" id="UP000626220">
    <property type="component" value="Unassembled WGS sequence"/>
</dbReference>
<name>A0A8J3H1P6_9RHOB</name>
<dbReference type="InterPro" id="IPR042213">
    <property type="entry name" value="NBD_C_sf"/>
</dbReference>
<dbReference type="GO" id="GO:0005524">
    <property type="term" value="F:ATP binding"/>
    <property type="evidence" value="ECO:0007669"/>
    <property type="project" value="UniProtKB-KW"/>
</dbReference>
<sequence>MTQALPDGVLLAFYGDDFTGSTDAMEVTARAGLRTILFTRRPEQQDLDRFSDYQVIGVAGTARAQGPDWMAQNLPETFAALASLKPKVLQYKVCSTFDSSPETGSIGRAAELGAQAVPAGWLPAIVGAPQLGRWQVFGNLFATAAGVQYRIDRHPTMSRHPVTPMKEADLRQHIALQTSLPVMGIDLGDMMRGQTAERIAEAKAKGAITFIDVAEEASQAEAGRMIWENSDETVFSPASSGLQYALVAHWRAAGMIPGEPPGFETHKPVDRLLVVSGSCSPVTADQIARAEAAGFVSIRLDVCRVARPDQAEAEVARVLAEIETAFETHRAALVFAAKTVDDPDYEALSRMAKDEGIPLSHAQDAIGKALGALALKAVPQFRLSRLVVAGGDTSGRVLEALPVTALELKHPLSPGAPICLCHVDDPVFEGLEVVLKGGQLGSPDLFLRALDPDAREASAGVQ</sequence>
<dbReference type="Gene3D" id="3.40.980.20">
    <property type="entry name" value="Four-carbon acid sugar kinase, nucleotide binding domain"/>
    <property type="match status" value="1"/>
</dbReference>
<evidence type="ECO:0000256" key="2">
    <source>
        <dbReference type="ARBA" id="ARBA00022679"/>
    </source>
</evidence>
<gene>
    <name evidence="9" type="ORF">GCM10017056_40000</name>
</gene>
<comment type="similarity">
    <text evidence="1">Belongs to the four-carbon acid sugar kinase family.</text>
</comment>
<keyword evidence="6" id="KW-0119">Carbohydrate metabolism</keyword>
<evidence type="ECO:0000256" key="6">
    <source>
        <dbReference type="ARBA" id="ARBA00023277"/>
    </source>
</evidence>
<organism evidence="9 10">
    <name type="scientific">Seohaeicola zhoushanensis</name>
    <dbReference type="NCBI Taxonomy" id="1569283"/>
    <lineage>
        <taxon>Bacteria</taxon>
        <taxon>Pseudomonadati</taxon>
        <taxon>Pseudomonadota</taxon>
        <taxon>Alphaproteobacteria</taxon>
        <taxon>Rhodobacterales</taxon>
        <taxon>Roseobacteraceae</taxon>
        <taxon>Seohaeicola</taxon>
    </lineage>
</organism>
<evidence type="ECO:0000256" key="5">
    <source>
        <dbReference type="ARBA" id="ARBA00022840"/>
    </source>
</evidence>
<evidence type="ECO:0008006" key="11">
    <source>
        <dbReference type="Google" id="ProtNLM"/>
    </source>
</evidence>
<feature type="domain" description="Four-carbon acid sugar kinase N-terminal" evidence="7">
    <location>
        <begin position="11"/>
        <end position="246"/>
    </location>
</feature>
<dbReference type="InterPro" id="IPR031475">
    <property type="entry name" value="NBD_C"/>
</dbReference>
<evidence type="ECO:0000313" key="10">
    <source>
        <dbReference type="Proteomes" id="UP000626220"/>
    </source>
</evidence>
<evidence type="ECO:0000313" key="9">
    <source>
        <dbReference type="EMBL" id="GHF64791.1"/>
    </source>
</evidence>
<reference evidence="9" key="1">
    <citation type="journal article" date="2014" name="Int. J. Syst. Evol. Microbiol.">
        <title>Complete genome sequence of Corynebacterium casei LMG S-19264T (=DSM 44701T), isolated from a smear-ripened cheese.</title>
        <authorList>
            <consortium name="US DOE Joint Genome Institute (JGI-PGF)"/>
            <person name="Walter F."/>
            <person name="Albersmeier A."/>
            <person name="Kalinowski J."/>
            <person name="Ruckert C."/>
        </authorList>
    </citation>
    <scope>NUCLEOTIDE SEQUENCE</scope>
    <source>
        <strain evidence="9">KCTC 42650</strain>
    </source>
</reference>
<dbReference type="Gene3D" id="3.40.50.10840">
    <property type="entry name" value="Putative sugar-binding, N-terminal domain"/>
    <property type="match status" value="1"/>
</dbReference>
<dbReference type="EMBL" id="BNCJ01000016">
    <property type="protein sequence ID" value="GHF64791.1"/>
    <property type="molecule type" value="Genomic_DNA"/>
</dbReference>
<keyword evidence="2" id="KW-0808">Transferase</keyword>
<dbReference type="RefSeq" id="WP_189681894.1">
    <property type="nucleotide sequence ID" value="NZ_BNCJ01000016.1"/>
</dbReference>
<dbReference type="Pfam" id="PF07005">
    <property type="entry name" value="SBD_N"/>
    <property type="match status" value="1"/>
</dbReference>
<dbReference type="InterPro" id="IPR010737">
    <property type="entry name" value="4-carb_acid_sugar_kinase_N"/>
</dbReference>
<proteinExistence type="inferred from homology"/>
<dbReference type="Pfam" id="PF17042">
    <property type="entry name" value="NBD_C"/>
    <property type="match status" value="1"/>
</dbReference>
<keyword evidence="3" id="KW-0547">Nucleotide-binding</keyword>
<protein>
    <recommendedName>
        <fullName evidence="11">Four-carbon acid sugar kinase family protein</fullName>
    </recommendedName>
</protein>
<keyword evidence="10" id="KW-1185">Reference proteome</keyword>
<evidence type="ECO:0000256" key="3">
    <source>
        <dbReference type="ARBA" id="ARBA00022741"/>
    </source>
</evidence>
<accession>A0A8J3H1P6</accession>
<dbReference type="GO" id="GO:0016301">
    <property type="term" value="F:kinase activity"/>
    <property type="evidence" value="ECO:0007669"/>
    <property type="project" value="UniProtKB-KW"/>
</dbReference>
<dbReference type="InterPro" id="IPR037051">
    <property type="entry name" value="4-carb_acid_sugar_kinase_N_sf"/>
</dbReference>
<reference evidence="9" key="2">
    <citation type="submission" date="2020-09" db="EMBL/GenBank/DDBJ databases">
        <authorList>
            <person name="Sun Q."/>
            <person name="Kim S."/>
        </authorList>
    </citation>
    <scope>NUCLEOTIDE SEQUENCE</scope>
    <source>
        <strain evidence="9">KCTC 42650</strain>
    </source>
</reference>
<evidence type="ECO:0000256" key="1">
    <source>
        <dbReference type="ARBA" id="ARBA00005715"/>
    </source>
</evidence>
<dbReference type="AlphaFoldDB" id="A0A8J3H1P6"/>
<dbReference type="SUPFAM" id="SSF142764">
    <property type="entry name" value="YgbK-like"/>
    <property type="match status" value="1"/>
</dbReference>
<comment type="caution">
    <text evidence="9">The sequence shown here is derived from an EMBL/GenBank/DDBJ whole genome shotgun (WGS) entry which is preliminary data.</text>
</comment>
<evidence type="ECO:0000256" key="4">
    <source>
        <dbReference type="ARBA" id="ARBA00022777"/>
    </source>
</evidence>
<evidence type="ECO:0000259" key="8">
    <source>
        <dbReference type="Pfam" id="PF17042"/>
    </source>
</evidence>
<feature type="domain" description="Four-carbon acid sugar kinase nucleotide binding" evidence="8">
    <location>
        <begin position="273"/>
        <end position="446"/>
    </location>
</feature>